<protein>
    <recommendedName>
        <fullName evidence="3">Amine oxidase domain-containing protein</fullName>
    </recommendedName>
</protein>
<dbReference type="PANTHER" id="PTHR43734">
    <property type="entry name" value="PHYTOENE DESATURASE"/>
    <property type="match status" value="1"/>
</dbReference>
<name>A0A166KSE9_NODSP</name>
<evidence type="ECO:0008006" key="3">
    <source>
        <dbReference type="Google" id="ProtNLM"/>
    </source>
</evidence>
<evidence type="ECO:0000313" key="1">
    <source>
        <dbReference type="EMBL" id="KZL51492.1"/>
    </source>
</evidence>
<dbReference type="Gene3D" id="3.50.50.60">
    <property type="entry name" value="FAD/NAD(P)-binding domain"/>
    <property type="match status" value="1"/>
</dbReference>
<comment type="caution">
    <text evidence="1">The sequence shown here is derived from an EMBL/GenBank/DDBJ whole genome shotgun (WGS) entry which is preliminary data.</text>
</comment>
<gene>
    <name evidence="1" type="ORF">A2T98_01865</name>
</gene>
<dbReference type="SUPFAM" id="SSF51905">
    <property type="entry name" value="FAD/NAD(P)-binding domain"/>
    <property type="match status" value="1"/>
</dbReference>
<reference evidence="1 2" key="1">
    <citation type="submission" date="2016-04" db="EMBL/GenBank/DDBJ databases">
        <title>Draft Genome Assembly of the Bloom-forming Cyanobacterium Nodularia spumigena Strain CENA596 in Shrimp Production Ponds.</title>
        <authorList>
            <person name="Popin R.V."/>
            <person name="Rigonato J."/>
            <person name="Abreu V.A."/>
            <person name="Andreote A.P."/>
            <person name="Silveira S.B."/>
            <person name="Odebrecht C."/>
            <person name="Fiore M.F."/>
        </authorList>
    </citation>
    <scope>NUCLEOTIDE SEQUENCE [LARGE SCALE GENOMIC DNA]</scope>
    <source>
        <strain evidence="1 2">CENA596</strain>
    </source>
</reference>
<dbReference type="Proteomes" id="UP000076555">
    <property type="component" value="Unassembled WGS sequence"/>
</dbReference>
<dbReference type="EMBL" id="LWAJ01000018">
    <property type="protein sequence ID" value="KZL51492.1"/>
    <property type="molecule type" value="Genomic_DNA"/>
</dbReference>
<dbReference type="Pfam" id="PF13450">
    <property type="entry name" value="NAD_binding_8"/>
    <property type="match status" value="1"/>
</dbReference>
<sequence>MTTLTPKYDAIVVGAGLAGLFCSLWLQKAGMKVLLIEQRSVPGGLCGTKIIDGYEFVIACNDFGQGMEEQLQGLNIPYKFKHKKTQIYYQDVVFCSPPNLRTILTFLSHPLAFLKFVLKLKQNQPENNQHQEYIEPVIEEFVKDRQLNDLLKIPAYMMGVTPKDILLEAINYDSYYKYGYFTPRTPHSGPQELVNTLVQHFQEEKVSLKLNTRCIEVKKQEEKHIIVTDQGEFCASYVVSSQPRYDLYPPGSKIGMKLSMFLIAVDQKLPFPDDIHTMIYYPPEISQWYEKLDSGHSTDEFGFHIFKSDLPEKADHYTMNVYFYLPRGIEEPSLALLQQVESYVFDKLEKLIPGLNQALKYKRFISPQEFTQIHGLSSCVTPVIPPSGFKKPDNYDAQQDIYYIGNSVYPSGDHAGASILSAKLVANNIIENWQHLSQPVLV</sequence>
<dbReference type="AlphaFoldDB" id="A0A166KSE9"/>
<dbReference type="OrthoDB" id="9806179at2"/>
<proteinExistence type="predicted"/>
<organism evidence="1 2">
    <name type="scientific">Nodularia spumigena CENA596</name>
    <dbReference type="NCBI Taxonomy" id="1819295"/>
    <lineage>
        <taxon>Bacteria</taxon>
        <taxon>Bacillati</taxon>
        <taxon>Cyanobacteriota</taxon>
        <taxon>Cyanophyceae</taxon>
        <taxon>Nostocales</taxon>
        <taxon>Nodulariaceae</taxon>
        <taxon>Nodularia</taxon>
    </lineage>
</organism>
<accession>A0A166KSE9</accession>
<dbReference type="RefSeq" id="WP_063871323.1">
    <property type="nucleotide sequence ID" value="NZ_CAWMRI010000018.1"/>
</dbReference>
<dbReference type="InterPro" id="IPR036188">
    <property type="entry name" value="FAD/NAD-bd_sf"/>
</dbReference>
<dbReference type="PANTHER" id="PTHR43734:SF4">
    <property type="entry name" value="AMINE OXIDASE DOMAIN-CONTAINING PROTEIN"/>
    <property type="match status" value="1"/>
</dbReference>
<evidence type="ECO:0000313" key="2">
    <source>
        <dbReference type="Proteomes" id="UP000076555"/>
    </source>
</evidence>